<dbReference type="GO" id="GO:0031505">
    <property type="term" value="P:fungal-type cell wall organization"/>
    <property type="evidence" value="ECO:0007669"/>
    <property type="project" value="InterPro"/>
</dbReference>
<feature type="chain" id="PRO_5004034477" evidence="1">
    <location>
        <begin position="19"/>
        <end position="128"/>
    </location>
</feature>
<keyword evidence="1" id="KW-0732">Signal</keyword>
<sequence length="128" mass="13766">MRFFITYTFLLLCSLVYAADKTTSSSSSSSSDSVTTSTSVSTTFVWVTGTGSDGKLATTQSPYFQSFEVMYTAVASPSAGSIGLGSLSGSIGGFRSYEQTTITQRKSVGRYPMDEEKEITVVTSHQWL</sequence>
<dbReference type="Pfam" id="PF17056">
    <property type="entry name" value="KRE1"/>
    <property type="match status" value="1"/>
</dbReference>
<evidence type="ECO:0000313" key="3">
    <source>
        <dbReference type="Proteomes" id="UP000011777"/>
    </source>
</evidence>
<keyword evidence="3" id="KW-1185">Reference proteome</keyword>
<gene>
    <name evidence="2" type="ORF">G210_0701</name>
</gene>
<dbReference type="EMBL" id="AOGT01001008">
    <property type="protein sequence ID" value="EMG48692.1"/>
    <property type="molecule type" value="Genomic_DNA"/>
</dbReference>
<dbReference type="AlphaFoldDB" id="M3HMM2"/>
<name>M3HMM2_CANMX</name>
<dbReference type="InterPro" id="IPR031452">
    <property type="entry name" value="Kre1"/>
</dbReference>
<protein>
    <submittedName>
        <fullName evidence="2">Uncharacterized protein</fullName>
    </submittedName>
</protein>
<evidence type="ECO:0000313" key="2">
    <source>
        <dbReference type="EMBL" id="EMG48692.1"/>
    </source>
</evidence>
<dbReference type="OrthoDB" id="5406216at2759"/>
<organism evidence="2 3">
    <name type="scientific">Candida maltosa (strain Xu316)</name>
    <name type="common">Yeast</name>
    <dbReference type="NCBI Taxonomy" id="1245528"/>
    <lineage>
        <taxon>Eukaryota</taxon>
        <taxon>Fungi</taxon>
        <taxon>Dikarya</taxon>
        <taxon>Ascomycota</taxon>
        <taxon>Saccharomycotina</taxon>
        <taxon>Pichiomycetes</taxon>
        <taxon>Debaryomycetaceae</taxon>
        <taxon>Candida/Lodderomyces clade</taxon>
        <taxon>Candida</taxon>
    </lineage>
</organism>
<dbReference type="STRING" id="1245528.M3HMM2"/>
<evidence type="ECO:0000256" key="1">
    <source>
        <dbReference type="SAM" id="SignalP"/>
    </source>
</evidence>
<reference evidence="2 3" key="1">
    <citation type="submission" date="2013-02" db="EMBL/GenBank/DDBJ databases">
        <title>Genome sequence of Candida maltosa Xu316, a potential industrial strain for xylitol and ethanol production.</title>
        <authorList>
            <person name="Yu J."/>
            <person name="Wang Q."/>
            <person name="Geng X."/>
            <person name="Bao W."/>
            <person name="He P."/>
            <person name="Cai J."/>
        </authorList>
    </citation>
    <scope>NUCLEOTIDE SEQUENCE [LARGE SCALE GENOMIC DNA]</scope>
    <source>
        <strain evidence="3">Xu316</strain>
    </source>
</reference>
<accession>M3HMM2</accession>
<dbReference type="OMA" id="WHIVSIF"/>
<comment type="caution">
    <text evidence="2">The sequence shown here is derived from an EMBL/GenBank/DDBJ whole genome shotgun (WGS) entry which is preliminary data.</text>
</comment>
<dbReference type="Proteomes" id="UP000011777">
    <property type="component" value="Unassembled WGS sequence"/>
</dbReference>
<feature type="signal peptide" evidence="1">
    <location>
        <begin position="1"/>
        <end position="18"/>
    </location>
</feature>
<dbReference type="HOGENOM" id="CLU_156717_0_1_1"/>
<proteinExistence type="predicted"/>